<name>A0ABY0DA04_9BRAD</name>
<evidence type="ECO:0000313" key="1">
    <source>
        <dbReference type="EMBL" id="RXG87343.1"/>
    </source>
</evidence>
<dbReference type="EMBL" id="RDRA01000029">
    <property type="protein sequence ID" value="RXG87343.1"/>
    <property type="molecule type" value="Genomic_DNA"/>
</dbReference>
<evidence type="ECO:0000313" key="2">
    <source>
        <dbReference type="Proteomes" id="UP000289946"/>
    </source>
</evidence>
<dbReference type="Proteomes" id="UP000289946">
    <property type="component" value="Unassembled WGS sequence"/>
</dbReference>
<sequence>MNRFSIGDIVAMSRNFSSFEDIEETVSDLAKEVNPSILVRVQNSWADLMRDAFSNGLLSSRTIETQLSSCFGSGMSWCTDLRGTWRMMISLAPWSQRVSFKFLSYSIEYMKHVLTSVAKFVPGLEARTTYEMKANQSGIIGGDQEA</sequence>
<comment type="caution">
    <text evidence="1">The sequence shown here is derived from an EMBL/GenBank/DDBJ whole genome shotgun (WGS) entry which is preliminary data.</text>
</comment>
<organism evidence="1 2">
    <name type="scientific">Bradyrhizobium zhanjiangense</name>
    <dbReference type="NCBI Taxonomy" id="1325107"/>
    <lineage>
        <taxon>Bacteria</taxon>
        <taxon>Pseudomonadati</taxon>
        <taxon>Pseudomonadota</taxon>
        <taxon>Alphaproteobacteria</taxon>
        <taxon>Hyphomicrobiales</taxon>
        <taxon>Nitrobacteraceae</taxon>
        <taxon>Bradyrhizobium</taxon>
    </lineage>
</organism>
<keyword evidence="2" id="KW-1185">Reference proteome</keyword>
<reference evidence="1 2" key="1">
    <citation type="submission" date="2018-10" db="EMBL/GenBank/DDBJ databases">
        <title>Bradyrhizobium sp. nov., isolated from effective nodules of peanut in China.</title>
        <authorList>
            <person name="Li Y."/>
        </authorList>
    </citation>
    <scope>NUCLEOTIDE SEQUENCE [LARGE SCALE GENOMIC DNA]</scope>
    <source>
        <strain evidence="1 2">CCBAU 51781</strain>
    </source>
</reference>
<protein>
    <recommendedName>
        <fullName evidence="3">Phasin domain-containing protein</fullName>
    </recommendedName>
</protein>
<proteinExistence type="predicted"/>
<gene>
    <name evidence="1" type="ORF">EAS62_35985</name>
</gene>
<accession>A0ABY0DA04</accession>
<evidence type="ECO:0008006" key="3">
    <source>
        <dbReference type="Google" id="ProtNLM"/>
    </source>
</evidence>